<keyword evidence="1" id="KW-0732">Signal</keyword>
<proteinExistence type="predicted"/>
<comment type="caution">
    <text evidence="2">The sequence shown here is derived from an EMBL/GenBank/DDBJ whole genome shotgun (WGS) entry which is preliminary data.</text>
</comment>
<reference evidence="2 3" key="1">
    <citation type="submission" date="2016-07" db="EMBL/GenBank/DDBJ databases">
        <title>Comparative genomics of the entomopathogenic fungus Beauveria bassiana.</title>
        <authorList>
            <person name="Valero Jimenez C.A."/>
            <person name="Zwaan B.J."/>
            <person name="Van Kan J.A."/>
            <person name="Takken W."/>
            <person name="Debets A.J."/>
            <person name="Schoustra S.E."/>
            <person name="Koenraadt C.J."/>
        </authorList>
    </citation>
    <scope>NUCLEOTIDE SEQUENCE [LARGE SCALE GENOMIC DNA]</scope>
    <source>
        <strain evidence="2 3">ARSEF 8028</strain>
    </source>
</reference>
<accession>A0A2S7YBY8</accession>
<name>A0A2S7YBY8_BEABA</name>
<dbReference type="AlphaFoldDB" id="A0A2S7YBY8"/>
<feature type="chain" id="PRO_5015436300" evidence="1">
    <location>
        <begin position="30"/>
        <end position="417"/>
    </location>
</feature>
<sequence>MPSSTQKRHRPSLRSAAIYLLCSLVPASAAPRRHSPPGGPFRALQSVPTGMALSRVITGLYANDTAPAQIVVHDVNGRPSWTWSAADAAAQADMPADLLRCIQSPTAVPEAKWANSGRSVLSIYNAAALIINHAPGGGDGDGQDKRVTFGVCLDRDGMTNTHSLELVPDGQLAIATTNPSAAGSIVVFNVSAGLQANAAPAQSLNGLPAAHGLVWDEAARLLWGVGNSADPSGALPAAPALAGYRYGRGAFQSTSPTYLYNVTGSAAGAGVKLGTEWNGTEYAEWWDGGHDVTGVPGRRQLLFSTDTDLHVFDIDSQTFESGAAVARKYLPGFMPVDSRVGADGQALPRSDIKSLSIDGNHNVLYVQAAWQDVTSNHINLLENGRLQPGLTYSQALYRARWFADTPTWPKARMQPSS</sequence>
<dbReference type="EMBL" id="JRHA01000004">
    <property type="protein sequence ID" value="PQK13453.1"/>
    <property type="molecule type" value="Genomic_DNA"/>
</dbReference>
<feature type="signal peptide" evidence="1">
    <location>
        <begin position="1"/>
        <end position="29"/>
    </location>
</feature>
<organism evidence="2 3">
    <name type="scientific">Beauveria bassiana</name>
    <name type="common">White muscardine disease fungus</name>
    <name type="synonym">Tritirachium shiotae</name>
    <dbReference type="NCBI Taxonomy" id="176275"/>
    <lineage>
        <taxon>Eukaryota</taxon>
        <taxon>Fungi</taxon>
        <taxon>Dikarya</taxon>
        <taxon>Ascomycota</taxon>
        <taxon>Pezizomycotina</taxon>
        <taxon>Sordariomycetes</taxon>
        <taxon>Hypocreomycetidae</taxon>
        <taxon>Hypocreales</taxon>
        <taxon>Cordycipitaceae</taxon>
        <taxon>Beauveria</taxon>
    </lineage>
</organism>
<gene>
    <name evidence="2" type="ORF">BB8028_0004g03840</name>
</gene>
<dbReference type="SUPFAM" id="SSF75011">
    <property type="entry name" value="3-carboxy-cis,cis-mucoante lactonizing enzyme"/>
    <property type="match status" value="1"/>
</dbReference>
<dbReference type="Proteomes" id="UP000237441">
    <property type="component" value="Unassembled WGS sequence"/>
</dbReference>
<evidence type="ECO:0000256" key="1">
    <source>
        <dbReference type="SAM" id="SignalP"/>
    </source>
</evidence>
<protein>
    <submittedName>
        <fullName evidence="2">Uncharacterized protein</fullName>
    </submittedName>
</protein>
<dbReference type="OrthoDB" id="4449395at2759"/>
<evidence type="ECO:0000313" key="2">
    <source>
        <dbReference type="EMBL" id="PQK13453.1"/>
    </source>
</evidence>
<evidence type="ECO:0000313" key="3">
    <source>
        <dbReference type="Proteomes" id="UP000237441"/>
    </source>
</evidence>